<dbReference type="GO" id="GO:0005945">
    <property type="term" value="C:6-phosphofructokinase complex"/>
    <property type="evidence" value="ECO:0007669"/>
    <property type="project" value="TreeGrafter"/>
</dbReference>
<dbReference type="GO" id="GO:0048029">
    <property type="term" value="F:monosaccharide binding"/>
    <property type="evidence" value="ECO:0007669"/>
    <property type="project" value="TreeGrafter"/>
</dbReference>
<dbReference type="InterPro" id="IPR035966">
    <property type="entry name" value="PKF_sf"/>
</dbReference>
<sequence length="200" mass="21844">MNMIKRVGILTGGGDCSGLNPTIRGAVYRAQDYNYEVYGIQEGWKGLVKGNLSPLSLSEVKEIVDQGGTILGTSRLNPYKIENGIRQVLNSIKKFKLDAIIAIGGEDTLGVANKLFKEENVKLVGAPKTMDNDLSGTDYTFGFDSSVTWAIKAMRSLQDSGRSHRRIMILEVMGRHAGWVALFTGMASGADWTLIPEEKT</sequence>
<dbReference type="GO" id="GO:0003872">
    <property type="term" value="F:6-phosphofructokinase activity"/>
    <property type="evidence" value="ECO:0007669"/>
    <property type="project" value="InterPro"/>
</dbReference>
<organism evidence="10">
    <name type="scientific">marine sediment metagenome</name>
    <dbReference type="NCBI Taxonomy" id="412755"/>
    <lineage>
        <taxon>unclassified sequences</taxon>
        <taxon>metagenomes</taxon>
        <taxon>ecological metagenomes</taxon>
    </lineage>
</organism>
<accession>X0TCZ4</accession>
<reference evidence="10" key="1">
    <citation type="journal article" date="2014" name="Front. Microbiol.">
        <title>High frequency of phylogenetically diverse reductive dehalogenase-homologous genes in deep subseafloor sedimentary metagenomes.</title>
        <authorList>
            <person name="Kawai M."/>
            <person name="Futagami T."/>
            <person name="Toyoda A."/>
            <person name="Takaki Y."/>
            <person name="Nishi S."/>
            <person name="Hori S."/>
            <person name="Arai W."/>
            <person name="Tsubouchi T."/>
            <person name="Morono Y."/>
            <person name="Uchiyama I."/>
            <person name="Ito T."/>
            <person name="Fujiyama A."/>
            <person name="Inagaki F."/>
            <person name="Takami H."/>
        </authorList>
    </citation>
    <scope>NUCLEOTIDE SEQUENCE</scope>
    <source>
        <strain evidence="10">Expedition CK06-06</strain>
    </source>
</reference>
<dbReference type="UniPathway" id="UPA00109">
    <property type="reaction ID" value="UER00182"/>
</dbReference>
<keyword evidence="4" id="KW-0808">Transferase</keyword>
<dbReference type="EMBL" id="BARS01001045">
    <property type="protein sequence ID" value="GAF85191.1"/>
    <property type="molecule type" value="Genomic_DNA"/>
</dbReference>
<dbReference type="Gene3D" id="3.40.50.450">
    <property type="match status" value="1"/>
</dbReference>
<dbReference type="GO" id="GO:0070095">
    <property type="term" value="F:fructose-6-phosphate binding"/>
    <property type="evidence" value="ECO:0007669"/>
    <property type="project" value="TreeGrafter"/>
</dbReference>
<gene>
    <name evidence="10" type="ORF">S01H1_02220</name>
</gene>
<keyword evidence="5" id="KW-0479">Metal-binding</keyword>
<dbReference type="GO" id="GO:0006002">
    <property type="term" value="P:fructose 6-phosphate metabolic process"/>
    <property type="evidence" value="ECO:0007669"/>
    <property type="project" value="InterPro"/>
</dbReference>
<comment type="cofactor">
    <cofactor evidence="1">
        <name>Mg(2+)</name>
        <dbReference type="ChEBI" id="CHEBI:18420"/>
    </cofactor>
</comment>
<feature type="domain" description="Phosphofructokinase" evidence="9">
    <location>
        <begin position="6"/>
        <end position="199"/>
    </location>
</feature>
<dbReference type="InterPro" id="IPR022953">
    <property type="entry name" value="ATP_PFK"/>
</dbReference>
<dbReference type="PANTHER" id="PTHR13697">
    <property type="entry name" value="PHOSPHOFRUCTOKINASE"/>
    <property type="match status" value="1"/>
</dbReference>
<keyword evidence="3" id="KW-0963">Cytoplasm</keyword>
<proteinExistence type="predicted"/>
<evidence type="ECO:0000259" key="9">
    <source>
        <dbReference type="Pfam" id="PF00365"/>
    </source>
</evidence>
<dbReference type="GO" id="GO:0042802">
    <property type="term" value="F:identical protein binding"/>
    <property type="evidence" value="ECO:0007669"/>
    <property type="project" value="TreeGrafter"/>
</dbReference>
<dbReference type="PANTHER" id="PTHR13697:SF52">
    <property type="entry name" value="ATP-DEPENDENT 6-PHOSPHOFRUCTOKINASE 3"/>
    <property type="match status" value="1"/>
</dbReference>
<evidence type="ECO:0000256" key="7">
    <source>
        <dbReference type="ARBA" id="ARBA00022842"/>
    </source>
</evidence>
<dbReference type="AlphaFoldDB" id="X0TCZ4"/>
<keyword evidence="6" id="KW-0418">Kinase</keyword>
<evidence type="ECO:0000256" key="3">
    <source>
        <dbReference type="ARBA" id="ARBA00022490"/>
    </source>
</evidence>
<dbReference type="GO" id="GO:0016208">
    <property type="term" value="F:AMP binding"/>
    <property type="evidence" value="ECO:0007669"/>
    <property type="project" value="TreeGrafter"/>
</dbReference>
<dbReference type="GO" id="GO:0030388">
    <property type="term" value="P:fructose 1,6-bisphosphate metabolic process"/>
    <property type="evidence" value="ECO:0007669"/>
    <property type="project" value="TreeGrafter"/>
</dbReference>
<dbReference type="InterPro" id="IPR000023">
    <property type="entry name" value="Phosphofructokinase_dom"/>
</dbReference>
<feature type="non-terminal residue" evidence="10">
    <location>
        <position position="200"/>
    </location>
</feature>
<evidence type="ECO:0000256" key="2">
    <source>
        <dbReference type="ARBA" id="ARBA00004679"/>
    </source>
</evidence>
<protein>
    <recommendedName>
        <fullName evidence="9">Phosphofructokinase domain-containing protein</fullName>
    </recommendedName>
</protein>
<dbReference type="Pfam" id="PF00365">
    <property type="entry name" value="PFK"/>
    <property type="match status" value="1"/>
</dbReference>
<dbReference type="SUPFAM" id="SSF53784">
    <property type="entry name" value="Phosphofructokinase"/>
    <property type="match status" value="1"/>
</dbReference>
<dbReference type="GO" id="GO:0046872">
    <property type="term" value="F:metal ion binding"/>
    <property type="evidence" value="ECO:0007669"/>
    <property type="project" value="UniProtKB-KW"/>
</dbReference>
<dbReference type="Gene3D" id="3.40.50.460">
    <property type="entry name" value="Phosphofructokinase domain"/>
    <property type="match status" value="1"/>
</dbReference>
<dbReference type="PRINTS" id="PR00476">
    <property type="entry name" value="PHFRCTKINASE"/>
</dbReference>
<keyword evidence="7" id="KW-0460">Magnesium</keyword>
<comment type="caution">
    <text evidence="10">The sequence shown here is derived from an EMBL/GenBank/DDBJ whole genome shotgun (WGS) entry which is preliminary data.</text>
</comment>
<evidence type="ECO:0000313" key="10">
    <source>
        <dbReference type="EMBL" id="GAF85191.1"/>
    </source>
</evidence>
<evidence type="ECO:0000256" key="4">
    <source>
        <dbReference type="ARBA" id="ARBA00022679"/>
    </source>
</evidence>
<evidence type="ECO:0000256" key="1">
    <source>
        <dbReference type="ARBA" id="ARBA00001946"/>
    </source>
</evidence>
<dbReference type="GO" id="GO:0005524">
    <property type="term" value="F:ATP binding"/>
    <property type="evidence" value="ECO:0007669"/>
    <property type="project" value="TreeGrafter"/>
</dbReference>
<name>X0TCZ4_9ZZZZ</name>
<dbReference type="GO" id="GO:0061621">
    <property type="term" value="P:canonical glycolysis"/>
    <property type="evidence" value="ECO:0007669"/>
    <property type="project" value="TreeGrafter"/>
</dbReference>
<evidence type="ECO:0000256" key="8">
    <source>
        <dbReference type="ARBA" id="ARBA00023152"/>
    </source>
</evidence>
<keyword evidence="8" id="KW-0324">Glycolysis</keyword>
<comment type="pathway">
    <text evidence="2">Carbohydrate degradation; glycolysis; D-glyceraldehyde 3-phosphate and glycerone phosphate from D-glucose: step 3/4.</text>
</comment>
<evidence type="ECO:0000256" key="5">
    <source>
        <dbReference type="ARBA" id="ARBA00022723"/>
    </source>
</evidence>
<evidence type="ECO:0000256" key="6">
    <source>
        <dbReference type="ARBA" id="ARBA00022777"/>
    </source>
</evidence>